<organism evidence="2 3">
    <name type="scientific">Temnothorax longispinosus</name>
    <dbReference type="NCBI Taxonomy" id="300112"/>
    <lineage>
        <taxon>Eukaryota</taxon>
        <taxon>Metazoa</taxon>
        <taxon>Ecdysozoa</taxon>
        <taxon>Arthropoda</taxon>
        <taxon>Hexapoda</taxon>
        <taxon>Insecta</taxon>
        <taxon>Pterygota</taxon>
        <taxon>Neoptera</taxon>
        <taxon>Endopterygota</taxon>
        <taxon>Hymenoptera</taxon>
        <taxon>Apocrita</taxon>
        <taxon>Aculeata</taxon>
        <taxon>Formicoidea</taxon>
        <taxon>Formicidae</taxon>
        <taxon>Myrmicinae</taxon>
        <taxon>Temnothorax</taxon>
    </lineage>
</organism>
<comment type="caution">
    <text evidence="2">The sequence shown here is derived from an EMBL/GenBank/DDBJ whole genome shotgun (WGS) entry which is preliminary data.</text>
</comment>
<reference evidence="2 3" key="1">
    <citation type="journal article" date="2019" name="Philos. Trans. R. Soc. Lond., B, Biol. Sci.">
        <title>Ant behaviour and brain gene expression of defending hosts depend on the ecological success of the intruding social parasite.</title>
        <authorList>
            <person name="Kaur R."/>
            <person name="Stoldt M."/>
            <person name="Jongepier E."/>
            <person name="Feldmeyer B."/>
            <person name="Menzel F."/>
            <person name="Bornberg-Bauer E."/>
            <person name="Foitzik S."/>
        </authorList>
    </citation>
    <scope>NUCLEOTIDE SEQUENCE [LARGE SCALE GENOMIC DNA]</scope>
    <source>
        <tissue evidence="2">Whole body</tissue>
    </source>
</reference>
<gene>
    <name evidence="2" type="ORF">DBV15_04680</name>
</gene>
<dbReference type="EMBL" id="QBLH01003535">
    <property type="protein sequence ID" value="TGZ37505.1"/>
    <property type="molecule type" value="Genomic_DNA"/>
</dbReference>
<dbReference type="AlphaFoldDB" id="A0A4S2JMU9"/>
<accession>A0A4S2JMU9</accession>
<feature type="region of interest" description="Disordered" evidence="1">
    <location>
        <begin position="1"/>
        <end position="21"/>
    </location>
</feature>
<evidence type="ECO:0000256" key="1">
    <source>
        <dbReference type="SAM" id="MobiDB-lite"/>
    </source>
</evidence>
<dbReference type="Proteomes" id="UP000310200">
    <property type="component" value="Unassembled WGS sequence"/>
</dbReference>
<name>A0A4S2JMU9_9HYME</name>
<evidence type="ECO:0000313" key="3">
    <source>
        <dbReference type="Proteomes" id="UP000310200"/>
    </source>
</evidence>
<feature type="compositionally biased region" description="Basic and acidic residues" evidence="1">
    <location>
        <begin position="1"/>
        <end position="12"/>
    </location>
</feature>
<evidence type="ECO:0000313" key="2">
    <source>
        <dbReference type="EMBL" id="TGZ37505.1"/>
    </source>
</evidence>
<proteinExistence type="predicted"/>
<keyword evidence="3" id="KW-1185">Reference proteome</keyword>
<protein>
    <submittedName>
        <fullName evidence="2">Uncharacterized protein</fullName>
    </submittedName>
</protein>
<sequence>MVGGRSSERERLPPFYSGADLHNDQRLSCLSKVFSAICIIFCRARDGGKGGLVDRRERERRNEIERWRGGGHSYSPFSTFCCEEIESESMKASECETTCMERSWSASL</sequence>